<name>A0AAE0Y5K3_9GAST</name>
<proteinExistence type="predicted"/>
<comment type="caution">
    <text evidence="2">The sequence shown here is derived from an EMBL/GenBank/DDBJ whole genome shotgun (WGS) entry which is preliminary data.</text>
</comment>
<gene>
    <name evidence="2" type="ORF">RRG08_037127</name>
</gene>
<organism evidence="2 3">
    <name type="scientific">Elysia crispata</name>
    <name type="common">lettuce slug</name>
    <dbReference type="NCBI Taxonomy" id="231223"/>
    <lineage>
        <taxon>Eukaryota</taxon>
        <taxon>Metazoa</taxon>
        <taxon>Spiralia</taxon>
        <taxon>Lophotrochozoa</taxon>
        <taxon>Mollusca</taxon>
        <taxon>Gastropoda</taxon>
        <taxon>Heterobranchia</taxon>
        <taxon>Euthyneura</taxon>
        <taxon>Panpulmonata</taxon>
        <taxon>Sacoglossa</taxon>
        <taxon>Placobranchoidea</taxon>
        <taxon>Plakobranchidae</taxon>
        <taxon>Elysia</taxon>
    </lineage>
</organism>
<keyword evidence="3" id="KW-1185">Reference proteome</keyword>
<sequence length="217" mass="24292">MRLLVFSAGLFWYDQEWHRFRNKEKRLTEERRSNAEGKAECSDTNERNEAKEKPEKENYGELHMTTSAAKNKDISVCCSSADPASLPGLARPPSAWPMSSSVTQAQNRCFCPQILFKMGGLEREMCFWAACCVGSLTGAASGHGDQRINSDHDRQNMVSTVEQEVRDQEASGSSLTQHGVHSGASGQRSGGQWIVSDTTWCTQWSKRSETRRPVDRL</sequence>
<reference evidence="2" key="1">
    <citation type="journal article" date="2023" name="G3 (Bethesda)">
        <title>A reference genome for the long-term kleptoplast-retaining sea slug Elysia crispata morphotype clarki.</title>
        <authorList>
            <person name="Eastman K.E."/>
            <person name="Pendleton A.L."/>
            <person name="Shaikh M.A."/>
            <person name="Suttiyut T."/>
            <person name="Ogas R."/>
            <person name="Tomko P."/>
            <person name="Gavelis G."/>
            <person name="Widhalm J.R."/>
            <person name="Wisecaver J.H."/>
        </authorList>
    </citation>
    <scope>NUCLEOTIDE SEQUENCE</scope>
    <source>
        <strain evidence="2">ECLA1</strain>
    </source>
</reference>
<feature type="region of interest" description="Disordered" evidence="1">
    <location>
        <begin position="167"/>
        <end position="191"/>
    </location>
</feature>
<accession>A0AAE0Y5K3</accession>
<feature type="compositionally biased region" description="Polar residues" evidence="1">
    <location>
        <begin position="170"/>
        <end position="187"/>
    </location>
</feature>
<feature type="region of interest" description="Disordered" evidence="1">
    <location>
        <begin position="26"/>
        <end position="59"/>
    </location>
</feature>
<protein>
    <submittedName>
        <fullName evidence="2">Uncharacterized protein</fullName>
    </submittedName>
</protein>
<evidence type="ECO:0000313" key="3">
    <source>
        <dbReference type="Proteomes" id="UP001283361"/>
    </source>
</evidence>
<dbReference type="Proteomes" id="UP001283361">
    <property type="component" value="Unassembled WGS sequence"/>
</dbReference>
<dbReference type="EMBL" id="JAWDGP010006903">
    <property type="protein sequence ID" value="KAK3733335.1"/>
    <property type="molecule type" value="Genomic_DNA"/>
</dbReference>
<evidence type="ECO:0000256" key="1">
    <source>
        <dbReference type="SAM" id="MobiDB-lite"/>
    </source>
</evidence>
<dbReference type="AlphaFoldDB" id="A0AAE0Y5K3"/>
<evidence type="ECO:0000313" key="2">
    <source>
        <dbReference type="EMBL" id="KAK3733335.1"/>
    </source>
</evidence>